<keyword evidence="3" id="KW-1185">Reference proteome</keyword>
<sequence>MTAYTAVALANAAVALVSGVSSILGMTRPALLTHEGAVTSGTMFFAWAYGARALPLSVVMLVMLAANIRQGLVPILVIAGLAQIGDAAIGAVRGNRPMVISCLVLTAIHLPSAWWLAVR</sequence>
<name>A0A370HZ38_9NOCA</name>
<evidence type="ECO:0000313" key="3">
    <source>
        <dbReference type="Proteomes" id="UP000254869"/>
    </source>
</evidence>
<protein>
    <recommendedName>
        <fullName evidence="4">DoxX-like protein</fullName>
    </recommendedName>
</protein>
<accession>A0A370HZ38</accession>
<feature type="transmembrane region" description="Helical" evidence="1">
    <location>
        <begin position="46"/>
        <end position="65"/>
    </location>
</feature>
<comment type="caution">
    <text evidence="2">The sequence shown here is derived from an EMBL/GenBank/DDBJ whole genome shotgun (WGS) entry which is preliminary data.</text>
</comment>
<keyword evidence="1" id="KW-0812">Transmembrane</keyword>
<evidence type="ECO:0000313" key="2">
    <source>
        <dbReference type="EMBL" id="RDI63777.1"/>
    </source>
</evidence>
<dbReference type="RefSeq" id="WP_067999064.1">
    <property type="nucleotide sequence ID" value="NZ_QQBC01000009.1"/>
</dbReference>
<dbReference type="EMBL" id="QQBC01000009">
    <property type="protein sequence ID" value="RDI63777.1"/>
    <property type="molecule type" value="Genomic_DNA"/>
</dbReference>
<gene>
    <name evidence="2" type="ORF">DFR76_109115</name>
</gene>
<organism evidence="2 3">
    <name type="scientific">Nocardia pseudobrasiliensis</name>
    <dbReference type="NCBI Taxonomy" id="45979"/>
    <lineage>
        <taxon>Bacteria</taxon>
        <taxon>Bacillati</taxon>
        <taxon>Actinomycetota</taxon>
        <taxon>Actinomycetes</taxon>
        <taxon>Mycobacteriales</taxon>
        <taxon>Nocardiaceae</taxon>
        <taxon>Nocardia</taxon>
    </lineage>
</organism>
<keyword evidence="1" id="KW-1133">Transmembrane helix</keyword>
<dbReference type="Proteomes" id="UP000254869">
    <property type="component" value="Unassembled WGS sequence"/>
</dbReference>
<evidence type="ECO:0000256" key="1">
    <source>
        <dbReference type="SAM" id="Phobius"/>
    </source>
</evidence>
<keyword evidence="1" id="KW-0472">Membrane</keyword>
<reference evidence="2 3" key="1">
    <citation type="submission" date="2018-07" db="EMBL/GenBank/DDBJ databases">
        <title>Genomic Encyclopedia of Type Strains, Phase IV (KMG-IV): sequencing the most valuable type-strain genomes for metagenomic binning, comparative biology and taxonomic classification.</title>
        <authorList>
            <person name="Goeker M."/>
        </authorList>
    </citation>
    <scope>NUCLEOTIDE SEQUENCE [LARGE SCALE GENOMIC DNA]</scope>
    <source>
        <strain evidence="2 3">DSM 44290</strain>
    </source>
</reference>
<dbReference type="AlphaFoldDB" id="A0A370HZ38"/>
<feature type="transmembrane region" description="Helical" evidence="1">
    <location>
        <begin position="72"/>
        <end position="92"/>
    </location>
</feature>
<proteinExistence type="predicted"/>
<evidence type="ECO:0008006" key="4">
    <source>
        <dbReference type="Google" id="ProtNLM"/>
    </source>
</evidence>
<feature type="transmembrane region" description="Helical" evidence="1">
    <location>
        <begin position="98"/>
        <end position="118"/>
    </location>
</feature>